<feature type="transmembrane region" description="Helical" evidence="8">
    <location>
        <begin position="331"/>
        <end position="348"/>
    </location>
</feature>
<evidence type="ECO:0000256" key="2">
    <source>
        <dbReference type="ARBA" id="ARBA00022516"/>
    </source>
</evidence>
<sequence length="371" mass="40312">MEVIEYIEQLVLKRSYLTTLIFGIGAYQLSFFVVRTILVFTQTLILSGTPLTSYGAKKGAWAVITGSSDGIGREFAIQLGSAGLNILLVARNKEALERVAEQIRGATNNAVSVQICLIDFAKATEEDFTRLQQIIDSMNIGVLGGFNFSIDHISVNVCYPTPCTHRIVGVCEVNNVGRGHSVPNPFIETPLSEINDIIAINVQGTLRTTHLVVPTMIRSKQRSRGLVINVGSLSGAIPISLLSTYSASKSFMATWSAALREELKDEDIDVVHLNAFYVETKLSNTKKSLIVPDTATYVSSALGSLGWACGAALTGRPGTASPFWGHALLDWIGQIVPGYPGVFVPVGLKLQRFMRKKIIHESVLKEKASTR</sequence>
<evidence type="ECO:0000256" key="7">
    <source>
        <dbReference type="ARBA" id="ARBA00023160"/>
    </source>
</evidence>
<dbReference type="InterPro" id="IPR036291">
    <property type="entry name" value="NAD(P)-bd_dom_sf"/>
</dbReference>
<dbReference type="Gene3D" id="3.40.50.720">
    <property type="entry name" value="NAD(P)-binding Rossmann-like Domain"/>
    <property type="match status" value="1"/>
</dbReference>
<evidence type="ECO:0000313" key="10">
    <source>
        <dbReference type="EMBL" id="KAK7039048.1"/>
    </source>
</evidence>
<dbReference type="PANTHER" id="PTHR43086:SF2">
    <property type="entry name" value="HYDROXYSTEROID DEHYDROGENASE-LIKE PROTEIN 1"/>
    <property type="match status" value="1"/>
</dbReference>
<keyword evidence="2" id="KW-0444">Lipid biosynthesis</keyword>
<dbReference type="PANTHER" id="PTHR43086">
    <property type="entry name" value="VERY-LONG-CHAIN 3-OXOOACYL-COA REDUCTASE"/>
    <property type="match status" value="1"/>
</dbReference>
<dbReference type="Pfam" id="PF00106">
    <property type="entry name" value="adh_short"/>
    <property type="match status" value="2"/>
</dbReference>
<dbReference type="EMBL" id="JAYKXP010000072">
    <property type="protein sequence ID" value="KAK7030977.1"/>
    <property type="molecule type" value="Genomic_DNA"/>
</dbReference>
<feature type="transmembrane region" description="Helical" evidence="8">
    <location>
        <begin position="226"/>
        <end position="245"/>
    </location>
</feature>
<reference evidence="9 11" key="1">
    <citation type="submission" date="2024-01" db="EMBL/GenBank/DDBJ databases">
        <title>A draft genome for a cacao thread blight-causing isolate of Paramarasmius palmivorus.</title>
        <authorList>
            <person name="Baruah I.K."/>
            <person name="Bukari Y."/>
            <person name="Amoako-Attah I."/>
            <person name="Meinhardt L.W."/>
            <person name="Bailey B.A."/>
            <person name="Cohen S.P."/>
        </authorList>
    </citation>
    <scope>NUCLEOTIDE SEQUENCE [LARGE SCALE GENOMIC DNA]</scope>
    <source>
        <strain evidence="9 11">GH-12</strain>
    </source>
</reference>
<keyword evidence="8" id="KW-1133">Transmembrane helix</keyword>
<dbReference type="EMBL" id="JAYKXP010000040">
    <property type="protein sequence ID" value="KAK7039048.1"/>
    <property type="molecule type" value="Genomic_DNA"/>
</dbReference>
<protein>
    <recommendedName>
        <fullName evidence="12">Very-long-chain 3-oxoacyl-CoA reductase</fullName>
    </recommendedName>
</protein>
<dbReference type="AlphaFoldDB" id="A0AAW0BVX7"/>
<dbReference type="GO" id="GO:0005783">
    <property type="term" value="C:endoplasmic reticulum"/>
    <property type="evidence" value="ECO:0007669"/>
    <property type="project" value="TreeGrafter"/>
</dbReference>
<evidence type="ECO:0000256" key="1">
    <source>
        <dbReference type="ARBA" id="ARBA00005194"/>
    </source>
</evidence>
<feature type="transmembrane region" description="Helical" evidence="8">
    <location>
        <begin position="20"/>
        <end position="40"/>
    </location>
</feature>
<proteinExistence type="predicted"/>
<keyword evidence="4" id="KW-0521">NADP</keyword>
<dbReference type="GO" id="GO:0030497">
    <property type="term" value="P:fatty acid elongation"/>
    <property type="evidence" value="ECO:0007669"/>
    <property type="project" value="TreeGrafter"/>
</dbReference>
<evidence type="ECO:0000256" key="4">
    <source>
        <dbReference type="ARBA" id="ARBA00022857"/>
    </source>
</evidence>
<keyword evidence="8" id="KW-0812">Transmembrane</keyword>
<evidence type="ECO:0000256" key="3">
    <source>
        <dbReference type="ARBA" id="ARBA00022832"/>
    </source>
</evidence>
<dbReference type="PROSITE" id="PS00061">
    <property type="entry name" value="ADH_SHORT"/>
    <property type="match status" value="1"/>
</dbReference>
<dbReference type="SUPFAM" id="SSF51735">
    <property type="entry name" value="NAD(P)-binding Rossmann-fold domains"/>
    <property type="match status" value="1"/>
</dbReference>
<evidence type="ECO:0008006" key="12">
    <source>
        <dbReference type="Google" id="ProtNLM"/>
    </source>
</evidence>
<keyword evidence="5" id="KW-0560">Oxidoreductase</keyword>
<dbReference type="InterPro" id="IPR002347">
    <property type="entry name" value="SDR_fam"/>
</dbReference>
<organism evidence="9 11">
    <name type="scientific">Paramarasmius palmivorus</name>
    <dbReference type="NCBI Taxonomy" id="297713"/>
    <lineage>
        <taxon>Eukaryota</taxon>
        <taxon>Fungi</taxon>
        <taxon>Dikarya</taxon>
        <taxon>Basidiomycota</taxon>
        <taxon>Agaricomycotina</taxon>
        <taxon>Agaricomycetes</taxon>
        <taxon>Agaricomycetidae</taxon>
        <taxon>Agaricales</taxon>
        <taxon>Marasmiineae</taxon>
        <taxon>Marasmiaceae</taxon>
        <taxon>Paramarasmius</taxon>
    </lineage>
</organism>
<dbReference type="InterPro" id="IPR020904">
    <property type="entry name" value="Sc_DH/Rdtase_CS"/>
</dbReference>
<dbReference type="GO" id="GO:0016491">
    <property type="term" value="F:oxidoreductase activity"/>
    <property type="evidence" value="ECO:0007669"/>
    <property type="project" value="UniProtKB-KW"/>
</dbReference>
<keyword evidence="11" id="KW-1185">Reference proteome</keyword>
<dbReference type="CDD" id="cd05356">
    <property type="entry name" value="17beta-HSD1_like_SDR_c"/>
    <property type="match status" value="1"/>
</dbReference>
<dbReference type="PRINTS" id="PR00081">
    <property type="entry name" value="GDHRDH"/>
</dbReference>
<comment type="pathway">
    <text evidence="1">Lipid metabolism; fatty acid biosynthesis.</text>
</comment>
<keyword evidence="6" id="KW-0443">Lipid metabolism</keyword>
<name>A0AAW0BVX7_9AGAR</name>
<gene>
    <name evidence="10" type="ORF">VNI00_010203</name>
    <name evidence="9" type="ORF">VNI00_013759</name>
</gene>
<dbReference type="Proteomes" id="UP001383192">
    <property type="component" value="Unassembled WGS sequence"/>
</dbReference>
<evidence type="ECO:0000256" key="5">
    <source>
        <dbReference type="ARBA" id="ARBA00023002"/>
    </source>
</evidence>
<keyword evidence="8" id="KW-0472">Membrane</keyword>
<evidence type="ECO:0000256" key="6">
    <source>
        <dbReference type="ARBA" id="ARBA00023098"/>
    </source>
</evidence>
<keyword evidence="7" id="KW-0275">Fatty acid biosynthesis</keyword>
<keyword evidence="3" id="KW-0276">Fatty acid metabolism</keyword>
<evidence type="ECO:0000313" key="11">
    <source>
        <dbReference type="Proteomes" id="UP001383192"/>
    </source>
</evidence>
<accession>A0AAW0BVX7</accession>
<comment type="caution">
    <text evidence="9">The sequence shown here is derived from an EMBL/GenBank/DDBJ whole genome shotgun (WGS) entry which is preliminary data.</text>
</comment>
<evidence type="ECO:0000256" key="8">
    <source>
        <dbReference type="SAM" id="Phobius"/>
    </source>
</evidence>
<evidence type="ECO:0000313" key="9">
    <source>
        <dbReference type="EMBL" id="KAK7030977.1"/>
    </source>
</evidence>
<dbReference type="PIRSF" id="PIRSF000126">
    <property type="entry name" value="11-beta-HSD1"/>
    <property type="match status" value="1"/>
</dbReference>